<feature type="compositionally biased region" description="Basic residues" evidence="1">
    <location>
        <begin position="489"/>
        <end position="498"/>
    </location>
</feature>
<evidence type="ECO:0000313" key="2">
    <source>
        <dbReference type="EMBL" id="OAT10194.1"/>
    </source>
</evidence>
<keyword evidence="3" id="KW-1185">Reference proteome</keyword>
<organism evidence="2 3">
    <name type="scientific">Blastomyces gilchristii (strain SLH14081)</name>
    <name type="common">Blastomyces dermatitidis</name>
    <dbReference type="NCBI Taxonomy" id="559298"/>
    <lineage>
        <taxon>Eukaryota</taxon>
        <taxon>Fungi</taxon>
        <taxon>Dikarya</taxon>
        <taxon>Ascomycota</taxon>
        <taxon>Pezizomycotina</taxon>
        <taxon>Eurotiomycetes</taxon>
        <taxon>Eurotiomycetidae</taxon>
        <taxon>Onygenales</taxon>
        <taxon>Ajellomycetaceae</taxon>
        <taxon>Blastomyces</taxon>
    </lineage>
</organism>
<feature type="compositionally biased region" description="Basic and acidic residues" evidence="1">
    <location>
        <begin position="180"/>
        <end position="189"/>
    </location>
</feature>
<evidence type="ECO:0008006" key="4">
    <source>
        <dbReference type="Google" id="ProtNLM"/>
    </source>
</evidence>
<dbReference type="KEGG" id="bgh:BDBG_05865"/>
<name>A0A179UQB0_BLAGS</name>
<accession>A0A179UQB0</accession>
<proteinExistence type="predicted"/>
<dbReference type="RefSeq" id="XP_002623691.1">
    <property type="nucleotide sequence ID" value="XM_002623645.2"/>
</dbReference>
<feature type="region of interest" description="Disordered" evidence="1">
    <location>
        <begin position="487"/>
        <end position="534"/>
    </location>
</feature>
<dbReference type="VEuPathDB" id="FungiDB:BDBG_05865"/>
<feature type="compositionally biased region" description="Low complexity" evidence="1">
    <location>
        <begin position="239"/>
        <end position="254"/>
    </location>
</feature>
<evidence type="ECO:0000313" key="3">
    <source>
        <dbReference type="Proteomes" id="UP000002038"/>
    </source>
</evidence>
<sequence length="615" mass="67109">MTSARTTKSTKQRKDSSAIGKNNGQNSRKPPLNRPKRRNIVRWNDILNNRLLLCIQSACSAKGIKLPWEAVAELMGGSISDGAITQHLTKLRAKLEKEGEHVPPPLKRAGTSAGEGAKVIDRPKRSMMANDQVKSDEFSDDDDDSDDSEDSNDERMAVATCLRNTHQNKTNNAQENENVDIDKDSRSESSTEYVAVGASFLQFPNDRSPPLSSSYKHDHNVNAQFQPKGNAKGKPKCRASAQSNKIASSSSGSSPHRKLVRLRIAPRGSANCDGNRAVENNGIGTNGNGNGNVNALRRRLPSVNMESTSSDTAHGSLESTWGVAMDVVRNREGRIYGTVTVGQPHQQHYHHGQSPYGCPGSDGGSPHIPPAEMLRQPGHHVEYPNHSRNNHMARAVFQEGGSSFGMNPNGVGRLHGAASPYQDNTHTFPNGGMPPPHSLPSNNPAIPAPIPVQGGYSANGMWHYGRNNNPYANIPHAYRTNITDDQRPHHTTHNHNHNYNRDSHTPTIPPTALPYHHSTDTGARTVGGRNEMEKPPAAPTTLMEHAQIPVQQKEQQPDEQGQMLEAAALEDQAAMMDELDDLPQLTNFDAEFVHVDGGHVEDLFGDYGYGIEGVF</sequence>
<feature type="region of interest" description="Disordered" evidence="1">
    <location>
        <begin position="96"/>
        <end position="258"/>
    </location>
</feature>
<evidence type="ECO:0000256" key="1">
    <source>
        <dbReference type="SAM" id="MobiDB-lite"/>
    </source>
</evidence>
<dbReference type="AlphaFoldDB" id="A0A179UQB0"/>
<dbReference type="EMBL" id="GG657459">
    <property type="protein sequence ID" value="OAT10194.1"/>
    <property type="molecule type" value="Genomic_DNA"/>
</dbReference>
<reference evidence="3" key="1">
    <citation type="journal article" date="2015" name="PLoS Genet.">
        <title>The dynamic genome and transcriptome of the human fungal pathogen Blastomyces and close relative Emmonsia.</title>
        <authorList>
            <person name="Munoz J.F."/>
            <person name="Gauthier G.M."/>
            <person name="Desjardins C.A."/>
            <person name="Gallo J.E."/>
            <person name="Holder J."/>
            <person name="Sullivan T.D."/>
            <person name="Marty A.J."/>
            <person name="Carmen J.C."/>
            <person name="Chen Z."/>
            <person name="Ding L."/>
            <person name="Gujja S."/>
            <person name="Magrini V."/>
            <person name="Misas E."/>
            <person name="Mitreva M."/>
            <person name="Priest M."/>
            <person name="Saif S."/>
            <person name="Whiston E.A."/>
            <person name="Young S."/>
            <person name="Zeng Q."/>
            <person name="Goldman W.E."/>
            <person name="Mardis E.R."/>
            <person name="Taylor J.W."/>
            <person name="McEwen J.G."/>
            <person name="Clay O.K."/>
            <person name="Klein B.S."/>
            <person name="Cuomo C.A."/>
        </authorList>
    </citation>
    <scope>NUCLEOTIDE SEQUENCE [LARGE SCALE GENOMIC DNA]</scope>
    <source>
        <strain evidence="3">SLH14081</strain>
    </source>
</reference>
<feature type="region of interest" description="Disordered" evidence="1">
    <location>
        <begin position="345"/>
        <end position="365"/>
    </location>
</feature>
<dbReference type="OrthoDB" id="3903267at2759"/>
<feature type="compositionally biased region" description="Acidic residues" evidence="1">
    <location>
        <begin position="138"/>
        <end position="152"/>
    </location>
</feature>
<feature type="compositionally biased region" description="Polar residues" evidence="1">
    <location>
        <begin position="162"/>
        <end position="176"/>
    </location>
</feature>
<dbReference type="Proteomes" id="UP000002038">
    <property type="component" value="Unassembled WGS sequence"/>
</dbReference>
<dbReference type="GeneID" id="8503653"/>
<feature type="region of interest" description="Disordered" evidence="1">
    <location>
        <begin position="425"/>
        <end position="451"/>
    </location>
</feature>
<feature type="compositionally biased region" description="Low complexity" evidence="1">
    <location>
        <begin position="345"/>
        <end position="357"/>
    </location>
</feature>
<gene>
    <name evidence="2" type="ORF">BDBG_05865</name>
</gene>
<feature type="region of interest" description="Disordered" evidence="1">
    <location>
        <begin position="1"/>
        <end position="37"/>
    </location>
</feature>
<protein>
    <recommendedName>
        <fullName evidence="4">Myb-like domain-containing protein</fullName>
    </recommendedName>
</protein>